<dbReference type="Proteomes" id="UP000272428">
    <property type="component" value="Unassembled WGS sequence"/>
</dbReference>
<evidence type="ECO:0000259" key="2">
    <source>
        <dbReference type="Pfam" id="PF13628"/>
    </source>
</evidence>
<reference evidence="3 4" key="1">
    <citation type="submission" date="2018-10" db="EMBL/GenBank/DDBJ databases">
        <title>Genomic Encyclopedia of Archaeal and Bacterial Type Strains, Phase II (KMG-II): from individual species to whole genera.</title>
        <authorList>
            <person name="Goeker M."/>
        </authorList>
    </citation>
    <scope>NUCLEOTIDE SEQUENCE [LARGE SCALE GENOMIC DNA]</scope>
    <source>
        <strain evidence="3 4">DSM 14219</strain>
    </source>
</reference>
<dbReference type="RefSeq" id="WP_121460576.1">
    <property type="nucleotide sequence ID" value="NZ_RBXB01000001.1"/>
</dbReference>
<dbReference type="EMBL" id="RBXB01000001">
    <property type="protein sequence ID" value="RKT01682.1"/>
    <property type="molecule type" value="Genomic_DNA"/>
</dbReference>
<sequence length="203" mass="21482">MKNSILALLAVAAMVACKKNETTAVDQSADSAAVIAPADTVMDVNDSTVVSDTSGVANSLSDQDKKFADAAAKGGIMEVMMGQLAATNANNATVKALGQMMVKDHGKANDELTKWASTVGYTLPAGLDAAKQKEYDDLKAKKGADFDRAYTALMVDDHKKDIAEFKKQAAEGKEASLKSFADKTLPTLEHHLMESKKAKNAVK</sequence>
<evidence type="ECO:0000313" key="4">
    <source>
        <dbReference type="Proteomes" id="UP000272428"/>
    </source>
</evidence>
<evidence type="ECO:0000313" key="3">
    <source>
        <dbReference type="EMBL" id="RKT01682.1"/>
    </source>
</evidence>
<dbReference type="OrthoDB" id="883203at2"/>
<organism evidence="3 4">
    <name type="scientific">Chryseobacterium defluvii</name>
    <dbReference type="NCBI Taxonomy" id="160396"/>
    <lineage>
        <taxon>Bacteria</taxon>
        <taxon>Pseudomonadati</taxon>
        <taxon>Bacteroidota</taxon>
        <taxon>Flavobacteriia</taxon>
        <taxon>Flavobacteriales</taxon>
        <taxon>Weeksellaceae</taxon>
        <taxon>Chryseobacterium group</taxon>
        <taxon>Chryseobacterium</taxon>
    </lineage>
</organism>
<proteinExistence type="predicted"/>
<dbReference type="InterPro" id="IPR012347">
    <property type="entry name" value="Ferritin-like"/>
</dbReference>
<feature type="chain" id="PRO_5019825282" evidence="1">
    <location>
        <begin position="19"/>
        <end position="203"/>
    </location>
</feature>
<keyword evidence="1" id="KW-0732">Signal</keyword>
<evidence type="ECO:0000256" key="1">
    <source>
        <dbReference type="SAM" id="SignalP"/>
    </source>
</evidence>
<protein>
    <submittedName>
        <fullName evidence="3">Putative membrane protein</fullName>
    </submittedName>
</protein>
<gene>
    <name evidence="3" type="ORF">BCF58_0905</name>
</gene>
<dbReference type="Pfam" id="PF13628">
    <property type="entry name" value="DUF4142"/>
    <property type="match status" value="1"/>
</dbReference>
<accession>A0A495SQA7</accession>
<feature type="signal peptide" evidence="1">
    <location>
        <begin position="1"/>
        <end position="18"/>
    </location>
</feature>
<name>A0A495SQA7_9FLAO</name>
<comment type="caution">
    <text evidence="3">The sequence shown here is derived from an EMBL/GenBank/DDBJ whole genome shotgun (WGS) entry which is preliminary data.</text>
</comment>
<dbReference type="AlphaFoldDB" id="A0A495SQA7"/>
<feature type="domain" description="DUF4142" evidence="2">
    <location>
        <begin position="63"/>
        <end position="196"/>
    </location>
</feature>
<keyword evidence="4" id="KW-1185">Reference proteome</keyword>
<dbReference type="PROSITE" id="PS51257">
    <property type="entry name" value="PROKAR_LIPOPROTEIN"/>
    <property type="match status" value="1"/>
</dbReference>
<dbReference type="PANTHER" id="PTHR38593">
    <property type="entry name" value="BLR2558 PROTEIN"/>
    <property type="match status" value="1"/>
</dbReference>
<dbReference type="Gene3D" id="1.20.1260.10">
    <property type="match status" value="1"/>
</dbReference>
<dbReference type="InterPro" id="IPR025419">
    <property type="entry name" value="DUF4142"/>
</dbReference>
<dbReference type="PANTHER" id="PTHR38593:SF1">
    <property type="entry name" value="BLR2558 PROTEIN"/>
    <property type="match status" value="1"/>
</dbReference>